<evidence type="ECO:0000256" key="1">
    <source>
        <dbReference type="ARBA" id="ARBA00004141"/>
    </source>
</evidence>
<organism evidence="6 7">
    <name type="scientific">Brevibacillus fluminis</name>
    <dbReference type="NCBI Taxonomy" id="511487"/>
    <lineage>
        <taxon>Bacteria</taxon>
        <taxon>Bacillati</taxon>
        <taxon>Bacillota</taxon>
        <taxon>Bacilli</taxon>
        <taxon>Bacillales</taxon>
        <taxon>Paenibacillaceae</taxon>
        <taxon>Brevibacillus</taxon>
    </lineage>
</organism>
<gene>
    <name evidence="6" type="ORF">EDM56_26200</name>
</gene>
<dbReference type="RefSeq" id="WP_122920897.1">
    <property type="nucleotide sequence ID" value="NZ_RHHQ01000023.1"/>
</dbReference>
<keyword evidence="2 5" id="KW-0812">Transmembrane</keyword>
<comment type="caution">
    <text evidence="6">The sequence shown here is derived from an EMBL/GenBank/DDBJ whole genome shotgun (WGS) entry which is preliminary data.</text>
</comment>
<feature type="transmembrane region" description="Helical" evidence="5">
    <location>
        <begin position="64"/>
        <end position="85"/>
    </location>
</feature>
<dbReference type="InterPro" id="IPR032808">
    <property type="entry name" value="DoxX"/>
</dbReference>
<protein>
    <submittedName>
        <fullName evidence="6">DoxX family protein</fullName>
    </submittedName>
</protein>
<dbReference type="Pfam" id="PF13564">
    <property type="entry name" value="DoxX_2"/>
    <property type="match status" value="1"/>
</dbReference>
<evidence type="ECO:0000313" key="6">
    <source>
        <dbReference type="EMBL" id="RNB81215.1"/>
    </source>
</evidence>
<proteinExistence type="predicted"/>
<accession>A0A3M8D1Z6</accession>
<evidence type="ECO:0000256" key="2">
    <source>
        <dbReference type="ARBA" id="ARBA00022692"/>
    </source>
</evidence>
<feature type="transmembrane region" description="Helical" evidence="5">
    <location>
        <begin position="39"/>
        <end position="58"/>
    </location>
</feature>
<evidence type="ECO:0000313" key="7">
    <source>
        <dbReference type="Proteomes" id="UP000271031"/>
    </source>
</evidence>
<name>A0A3M8D1Z6_9BACL</name>
<feature type="transmembrane region" description="Helical" evidence="5">
    <location>
        <begin position="92"/>
        <end position="110"/>
    </location>
</feature>
<keyword evidence="7" id="KW-1185">Reference proteome</keyword>
<keyword evidence="3 5" id="KW-1133">Transmembrane helix</keyword>
<dbReference type="OrthoDB" id="2929366at2"/>
<dbReference type="AlphaFoldDB" id="A0A3M8D1Z6"/>
<reference evidence="6 7" key="1">
    <citation type="submission" date="2018-10" db="EMBL/GenBank/DDBJ databases">
        <title>Phylogenomics of Brevibacillus.</title>
        <authorList>
            <person name="Dunlap C."/>
        </authorList>
    </citation>
    <scope>NUCLEOTIDE SEQUENCE [LARGE SCALE GENOMIC DNA]</scope>
    <source>
        <strain evidence="6 7">JCM 15716</strain>
    </source>
</reference>
<comment type="subcellular location">
    <subcellularLocation>
        <location evidence="1">Membrane</location>
        <topology evidence="1">Multi-pass membrane protein</topology>
    </subcellularLocation>
</comment>
<dbReference type="Proteomes" id="UP000271031">
    <property type="component" value="Unassembled WGS sequence"/>
</dbReference>
<dbReference type="GO" id="GO:0016020">
    <property type="term" value="C:membrane"/>
    <property type="evidence" value="ECO:0007669"/>
    <property type="project" value="UniProtKB-SubCell"/>
</dbReference>
<keyword evidence="4 5" id="KW-0472">Membrane</keyword>
<dbReference type="EMBL" id="RHHQ01000023">
    <property type="protein sequence ID" value="RNB81215.1"/>
    <property type="molecule type" value="Genomic_DNA"/>
</dbReference>
<sequence length="117" mass="13027">MITTVLQVILAVFILTGGIIKLLRIPFQVEHWQHYQYPLWFMSVIGFLELIGGIAMILGASNRYLAAGAGVLFVILMLGAIHAHIFRANQSVVTIIPALVCFILSIFVILRNLKGFF</sequence>
<evidence type="ECO:0000256" key="5">
    <source>
        <dbReference type="SAM" id="Phobius"/>
    </source>
</evidence>
<evidence type="ECO:0000256" key="4">
    <source>
        <dbReference type="ARBA" id="ARBA00023136"/>
    </source>
</evidence>
<feature type="transmembrane region" description="Helical" evidence="5">
    <location>
        <begin position="6"/>
        <end position="27"/>
    </location>
</feature>
<evidence type="ECO:0000256" key="3">
    <source>
        <dbReference type="ARBA" id="ARBA00022989"/>
    </source>
</evidence>